<evidence type="ECO:0000256" key="1">
    <source>
        <dbReference type="SAM" id="Phobius"/>
    </source>
</evidence>
<protein>
    <submittedName>
        <fullName evidence="2">Uncharacterized protein</fullName>
    </submittedName>
</protein>
<dbReference type="AlphaFoldDB" id="W0FR08"/>
<dbReference type="EMBL" id="KC246858">
    <property type="protein sequence ID" value="AHF25904.1"/>
    <property type="molecule type" value="Genomic_DNA"/>
</dbReference>
<evidence type="ECO:0000313" key="2">
    <source>
        <dbReference type="EMBL" id="AHF25904.1"/>
    </source>
</evidence>
<keyword evidence="1" id="KW-0472">Membrane</keyword>
<name>W0FR08_9BACT</name>
<accession>W0FR08</accession>
<proteinExistence type="predicted"/>
<sequence length="71" mass="8459">MLTLLLINTKFESYFTMLYFFCATFIRAFFVRIRDGFCDRVAIWFLMKKELPHLVQQLRVNLSTSDGKTVI</sequence>
<feature type="transmembrane region" description="Helical" evidence="1">
    <location>
        <begin position="12"/>
        <end position="30"/>
    </location>
</feature>
<reference evidence="2" key="1">
    <citation type="journal article" date="2013" name="PLoS ONE">
        <title>Metagenomic insights into the carbohydrate-active enzymes carried by the microorganisms adhering to solid digesta in the rumen of cows.</title>
        <authorList>
            <person name="Wang L."/>
            <person name="Hatem A."/>
            <person name="Catalyurek U.V."/>
            <person name="Morrison M."/>
            <person name="Yu Z."/>
        </authorList>
    </citation>
    <scope>NUCLEOTIDE SEQUENCE</scope>
</reference>
<organism evidence="2">
    <name type="scientific">uncultured bacterium Contigcl_1539</name>
    <dbReference type="NCBI Taxonomy" id="1393650"/>
    <lineage>
        <taxon>Bacteria</taxon>
        <taxon>environmental samples</taxon>
    </lineage>
</organism>
<keyword evidence="1" id="KW-1133">Transmembrane helix</keyword>
<keyword evidence="1" id="KW-0812">Transmembrane</keyword>